<name>A0A3M7RQI0_BRAPC</name>
<dbReference type="SMART" id="SM00408">
    <property type="entry name" value="IGc2"/>
    <property type="match status" value="3"/>
</dbReference>
<dbReference type="InterPro" id="IPR036179">
    <property type="entry name" value="Ig-like_dom_sf"/>
</dbReference>
<dbReference type="Pfam" id="PF13927">
    <property type="entry name" value="Ig_3"/>
    <property type="match status" value="2"/>
</dbReference>
<feature type="domain" description="Ig-like" evidence="6">
    <location>
        <begin position="221"/>
        <end position="313"/>
    </location>
</feature>
<protein>
    <submittedName>
        <fullName evidence="7">Nephrin-like isoform X2</fullName>
    </submittedName>
</protein>
<evidence type="ECO:0000256" key="2">
    <source>
        <dbReference type="ARBA" id="ARBA00023136"/>
    </source>
</evidence>
<accession>A0A3M7RQI0</accession>
<keyword evidence="8" id="KW-1185">Reference proteome</keyword>
<keyword evidence="2" id="KW-0472">Membrane</keyword>
<dbReference type="OrthoDB" id="6413693at2759"/>
<dbReference type="PROSITE" id="PS50835">
    <property type="entry name" value="IG_LIKE"/>
    <property type="match status" value="4"/>
</dbReference>
<feature type="domain" description="Ig-like" evidence="6">
    <location>
        <begin position="330"/>
        <end position="427"/>
    </location>
</feature>
<reference evidence="7 8" key="1">
    <citation type="journal article" date="2018" name="Sci. Rep.">
        <title>Genomic signatures of local adaptation to the degree of environmental predictability in rotifers.</title>
        <authorList>
            <person name="Franch-Gras L."/>
            <person name="Hahn C."/>
            <person name="Garcia-Roger E.M."/>
            <person name="Carmona M.J."/>
            <person name="Serra M."/>
            <person name="Gomez A."/>
        </authorList>
    </citation>
    <scope>NUCLEOTIDE SEQUENCE [LARGE SCALE GENOMIC DNA]</scope>
    <source>
        <strain evidence="7">HYR1</strain>
    </source>
</reference>
<dbReference type="CDD" id="cd00096">
    <property type="entry name" value="Ig"/>
    <property type="match status" value="1"/>
</dbReference>
<dbReference type="PANTHER" id="PTHR11640:SF31">
    <property type="entry name" value="IRREGULAR CHIASM C-ROUGHEST PROTEIN-RELATED"/>
    <property type="match status" value="1"/>
</dbReference>
<evidence type="ECO:0000256" key="1">
    <source>
        <dbReference type="ARBA" id="ARBA00004479"/>
    </source>
</evidence>
<evidence type="ECO:0000313" key="8">
    <source>
        <dbReference type="Proteomes" id="UP000276133"/>
    </source>
</evidence>
<keyword evidence="3" id="KW-1015">Disulfide bond</keyword>
<dbReference type="InterPro" id="IPR003599">
    <property type="entry name" value="Ig_sub"/>
</dbReference>
<dbReference type="SUPFAM" id="SSF48726">
    <property type="entry name" value="Immunoglobulin"/>
    <property type="match status" value="4"/>
</dbReference>
<dbReference type="InterPro" id="IPR013783">
    <property type="entry name" value="Ig-like_fold"/>
</dbReference>
<comment type="caution">
    <text evidence="7">The sequence shown here is derived from an EMBL/GenBank/DDBJ whole genome shotgun (WGS) entry which is preliminary data.</text>
</comment>
<evidence type="ECO:0000256" key="3">
    <source>
        <dbReference type="ARBA" id="ARBA00023157"/>
    </source>
</evidence>
<feature type="domain" description="Ig-like" evidence="6">
    <location>
        <begin position="26"/>
        <end position="109"/>
    </location>
</feature>
<dbReference type="GO" id="GO:0005911">
    <property type="term" value="C:cell-cell junction"/>
    <property type="evidence" value="ECO:0007669"/>
    <property type="project" value="TreeGrafter"/>
</dbReference>
<sequence>MTNYAEMFVQKTQNFYQLNNDDFLVENDEVSLECCTNGDVSPGPQFKWTKTNRFDPQSEIFLANSSTVYLKSDDKLCSMFKFNLSRSDNDFYFNCAVGNEAFQNKLNISLKPSVTKLKLIENSTINFYCNASAIPDSITYQWYFNEILLQDQTKNSLLIKNLQSYHNGKYVCKASNKHGSTSSAFKLDVLFAKIGSFNQTQSYAESFNLRHSNAIFINTFENSSLALMCEIDSNPLVDQVEWYFYRIGKSGRISQVRIRNGINGISRPINQTRKLFFSQLNIVNVNHNQSGYYSCVIRTKFHDDLGRKLNIVTNSTYYLQIYLFFNLDAPIVQAVRKTIYASNYDQVELICEIQSNPQSIFSWFYGNKELKSNYKYNITNMVYSRIKRNYLDDVDNVHHYRSSLIVNSLTQFDYGSYYCRANNTRKT</sequence>
<dbReference type="GO" id="GO:0005886">
    <property type="term" value="C:plasma membrane"/>
    <property type="evidence" value="ECO:0007669"/>
    <property type="project" value="TreeGrafter"/>
</dbReference>
<dbReference type="InterPro" id="IPR051275">
    <property type="entry name" value="Cell_adhesion_signaling"/>
</dbReference>
<dbReference type="STRING" id="10195.A0A3M7RQI0"/>
<evidence type="ECO:0000313" key="7">
    <source>
        <dbReference type="EMBL" id="RNA25595.1"/>
    </source>
</evidence>
<dbReference type="InterPro" id="IPR007110">
    <property type="entry name" value="Ig-like_dom"/>
</dbReference>
<evidence type="ECO:0000256" key="4">
    <source>
        <dbReference type="ARBA" id="ARBA00023180"/>
    </source>
</evidence>
<gene>
    <name evidence="7" type="ORF">BpHYR1_035637</name>
</gene>
<feature type="domain" description="Ig-like" evidence="6">
    <location>
        <begin position="112"/>
        <end position="188"/>
    </location>
</feature>
<keyword evidence="5" id="KW-0393">Immunoglobulin domain</keyword>
<dbReference type="SMART" id="SM00409">
    <property type="entry name" value="IG"/>
    <property type="match status" value="4"/>
</dbReference>
<dbReference type="GO" id="GO:0050839">
    <property type="term" value="F:cell adhesion molecule binding"/>
    <property type="evidence" value="ECO:0007669"/>
    <property type="project" value="TreeGrafter"/>
</dbReference>
<dbReference type="Proteomes" id="UP000276133">
    <property type="component" value="Unassembled WGS sequence"/>
</dbReference>
<evidence type="ECO:0000259" key="6">
    <source>
        <dbReference type="PROSITE" id="PS50835"/>
    </source>
</evidence>
<keyword evidence="4" id="KW-0325">Glycoprotein</keyword>
<dbReference type="AlphaFoldDB" id="A0A3M7RQI0"/>
<organism evidence="7 8">
    <name type="scientific">Brachionus plicatilis</name>
    <name type="common">Marine rotifer</name>
    <name type="synonym">Brachionus muelleri</name>
    <dbReference type="NCBI Taxonomy" id="10195"/>
    <lineage>
        <taxon>Eukaryota</taxon>
        <taxon>Metazoa</taxon>
        <taxon>Spiralia</taxon>
        <taxon>Gnathifera</taxon>
        <taxon>Rotifera</taxon>
        <taxon>Eurotatoria</taxon>
        <taxon>Monogononta</taxon>
        <taxon>Pseudotrocha</taxon>
        <taxon>Ploima</taxon>
        <taxon>Brachionidae</taxon>
        <taxon>Brachionus</taxon>
    </lineage>
</organism>
<dbReference type="GO" id="GO:0098609">
    <property type="term" value="P:cell-cell adhesion"/>
    <property type="evidence" value="ECO:0007669"/>
    <property type="project" value="TreeGrafter"/>
</dbReference>
<evidence type="ECO:0000256" key="5">
    <source>
        <dbReference type="ARBA" id="ARBA00023319"/>
    </source>
</evidence>
<proteinExistence type="predicted"/>
<dbReference type="PANTHER" id="PTHR11640">
    <property type="entry name" value="NEPHRIN"/>
    <property type="match status" value="1"/>
</dbReference>
<dbReference type="Gene3D" id="2.60.40.10">
    <property type="entry name" value="Immunoglobulins"/>
    <property type="match status" value="4"/>
</dbReference>
<dbReference type="EMBL" id="REGN01002896">
    <property type="protein sequence ID" value="RNA25595.1"/>
    <property type="molecule type" value="Genomic_DNA"/>
</dbReference>
<comment type="subcellular location">
    <subcellularLocation>
        <location evidence="1">Membrane</location>
        <topology evidence="1">Single-pass type I membrane protein</topology>
    </subcellularLocation>
</comment>
<dbReference type="InterPro" id="IPR003598">
    <property type="entry name" value="Ig_sub2"/>
</dbReference>